<reference evidence="2 3" key="1">
    <citation type="submission" date="2018-10" db="EMBL/GenBank/DDBJ databases">
        <title>A high-quality apple genome assembly.</title>
        <authorList>
            <person name="Hu J."/>
        </authorList>
    </citation>
    <scope>NUCLEOTIDE SEQUENCE [LARGE SCALE GENOMIC DNA]</scope>
    <source>
        <strain evidence="3">cv. HFTH1</strain>
        <tissue evidence="2">Young leaf</tissue>
    </source>
</reference>
<keyword evidence="1" id="KW-0812">Transmembrane</keyword>
<dbReference type="Proteomes" id="UP000290289">
    <property type="component" value="Chromosome 1"/>
</dbReference>
<gene>
    <name evidence="2" type="ORF">DVH24_023319</name>
</gene>
<keyword evidence="1" id="KW-1133">Transmembrane helix</keyword>
<comment type="caution">
    <text evidence="2">The sequence shown here is derived from an EMBL/GenBank/DDBJ whole genome shotgun (WGS) entry which is preliminary data.</text>
</comment>
<evidence type="ECO:0000313" key="2">
    <source>
        <dbReference type="EMBL" id="RXI09158.1"/>
    </source>
</evidence>
<proteinExistence type="predicted"/>
<feature type="non-terminal residue" evidence="2">
    <location>
        <position position="1"/>
    </location>
</feature>
<sequence length="127" mass="13600">GKIGTARSRGVRSARLEAIVTNQGLLGVVKQTGTTVNTKLRLAWARLYIARGIGQLAGTTELALDQSRSLGRPRERCGLAFLALGLRCIGPPLALGHECWAAPFVVTIAAWAMLWASTTIASWACWI</sequence>
<keyword evidence="3" id="KW-1185">Reference proteome</keyword>
<keyword evidence="1" id="KW-0472">Membrane</keyword>
<protein>
    <submittedName>
        <fullName evidence="2">Uncharacterized protein</fullName>
    </submittedName>
</protein>
<name>A0A498KN06_MALDO</name>
<dbReference type="EMBL" id="RDQH01000327">
    <property type="protein sequence ID" value="RXI09158.1"/>
    <property type="molecule type" value="Genomic_DNA"/>
</dbReference>
<evidence type="ECO:0000256" key="1">
    <source>
        <dbReference type="SAM" id="Phobius"/>
    </source>
</evidence>
<feature type="transmembrane region" description="Helical" evidence="1">
    <location>
        <begin position="77"/>
        <end position="94"/>
    </location>
</feature>
<feature type="transmembrane region" description="Helical" evidence="1">
    <location>
        <begin position="100"/>
        <end position="126"/>
    </location>
</feature>
<accession>A0A498KN06</accession>
<organism evidence="2 3">
    <name type="scientific">Malus domestica</name>
    <name type="common">Apple</name>
    <name type="synonym">Pyrus malus</name>
    <dbReference type="NCBI Taxonomy" id="3750"/>
    <lineage>
        <taxon>Eukaryota</taxon>
        <taxon>Viridiplantae</taxon>
        <taxon>Streptophyta</taxon>
        <taxon>Embryophyta</taxon>
        <taxon>Tracheophyta</taxon>
        <taxon>Spermatophyta</taxon>
        <taxon>Magnoliopsida</taxon>
        <taxon>eudicotyledons</taxon>
        <taxon>Gunneridae</taxon>
        <taxon>Pentapetalae</taxon>
        <taxon>rosids</taxon>
        <taxon>fabids</taxon>
        <taxon>Rosales</taxon>
        <taxon>Rosaceae</taxon>
        <taxon>Amygdaloideae</taxon>
        <taxon>Maleae</taxon>
        <taxon>Malus</taxon>
    </lineage>
</organism>
<dbReference type="AlphaFoldDB" id="A0A498KN06"/>
<evidence type="ECO:0000313" key="3">
    <source>
        <dbReference type="Proteomes" id="UP000290289"/>
    </source>
</evidence>